<name>A0A841LDA5_9SPHN</name>
<dbReference type="AlphaFoldDB" id="A0A841LDA5"/>
<keyword evidence="3" id="KW-1185">Reference proteome</keyword>
<sequence length="40" mass="4121">MSYSSVSAILKAGLDKVAPAAAPAKPTPAHTNIRGSSYYQ</sequence>
<accession>A0A841LDA5</accession>
<evidence type="ECO:0000313" key="3">
    <source>
        <dbReference type="Proteomes" id="UP000538147"/>
    </source>
</evidence>
<reference evidence="2 3" key="1">
    <citation type="submission" date="2020-08" db="EMBL/GenBank/DDBJ databases">
        <title>Genomic Encyclopedia of Type Strains, Phase IV (KMG-IV): sequencing the most valuable type-strain genomes for metagenomic binning, comparative biology and taxonomic classification.</title>
        <authorList>
            <person name="Goeker M."/>
        </authorList>
    </citation>
    <scope>NUCLEOTIDE SEQUENCE [LARGE SCALE GENOMIC DNA]</scope>
    <source>
        <strain evidence="2 3">DSM 102189</strain>
    </source>
</reference>
<dbReference type="Proteomes" id="UP000538147">
    <property type="component" value="Unassembled WGS sequence"/>
</dbReference>
<protein>
    <submittedName>
        <fullName evidence="2">Uncharacterized protein</fullName>
    </submittedName>
</protein>
<gene>
    <name evidence="2" type="ORF">FHS79_001976</name>
</gene>
<dbReference type="EMBL" id="JACIIV010000013">
    <property type="protein sequence ID" value="MBB6227795.1"/>
    <property type="molecule type" value="Genomic_DNA"/>
</dbReference>
<evidence type="ECO:0000313" key="2">
    <source>
        <dbReference type="EMBL" id="MBB6227795.1"/>
    </source>
</evidence>
<comment type="caution">
    <text evidence="2">The sequence shown here is derived from an EMBL/GenBank/DDBJ whole genome shotgun (WGS) entry which is preliminary data.</text>
</comment>
<feature type="region of interest" description="Disordered" evidence="1">
    <location>
        <begin position="19"/>
        <end position="40"/>
    </location>
</feature>
<feature type="compositionally biased region" description="Low complexity" evidence="1">
    <location>
        <begin position="19"/>
        <end position="29"/>
    </location>
</feature>
<evidence type="ECO:0000256" key="1">
    <source>
        <dbReference type="SAM" id="MobiDB-lite"/>
    </source>
</evidence>
<organism evidence="2 3">
    <name type="scientific">Polymorphobacter multimanifer</name>
    <dbReference type="NCBI Taxonomy" id="1070431"/>
    <lineage>
        <taxon>Bacteria</taxon>
        <taxon>Pseudomonadati</taxon>
        <taxon>Pseudomonadota</taxon>
        <taxon>Alphaproteobacteria</taxon>
        <taxon>Sphingomonadales</taxon>
        <taxon>Sphingosinicellaceae</taxon>
        <taxon>Polymorphobacter</taxon>
    </lineage>
</organism>
<proteinExistence type="predicted"/>